<evidence type="ECO:0000256" key="2">
    <source>
        <dbReference type="ARBA" id="ARBA00023125"/>
    </source>
</evidence>
<dbReference type="GO" id="GO:0003700">
    <property type="term" value="F:DNA-binding transcription factor activity"/>
    <property type="evidence" value="ECO:0007669"/>
    <property type="project" value="InterPro"/>
</dbReference>
<dbReference type="Gene3D" id="1.10.10.10">
    <property type="entry name" value="Winged helix-like DNA-binding domain superfamily/Winged helix DNA-binding domain"/>
    <property type="match status" value="1"/>
</dbReference>
<dbReference type="PANTHER" id="PTHR35790:SF4">
    <property type="entry name" value="HTH-TYPE TRANSCRIPTIONAL REGULATOR PCHR"/>
    <property type="match status" value="1"/>
</dbReference>
<gene>
    <name evidence="5" type="ORF">GL286_18010</name>
</gene>
<dbReference type="PROSITE" id="PS50995">
    <property type="entry name" value="HTH_MARR_2"/>
    <property type="match status" value="1"/>
</dbReference>
<keyword evidence="2" id="KW-0238">DNA-binding</keyword>
<dbReference type="InterPro" id="IPR052067">
    <property type="entry name" value="Metal_resp_HTH_trans_reg"/>
</dbReference>
<dbReference type="OrthoDB" id="8906692at2"/>
<keyword evidence="1" id="KW-0805">Transcription regulation</keyword>
<dbReference type="SUPFAM" id="SSF46785">
    <property type="entry name" value="Winged helix' DNA-binding domain"/>
    <property type="match status" value="1"/>
</dbReference>
<protein>
    <submittedName>
        <fullName evidence="5">MarR family transcriptional regulator</fullName>
    </submittedName>
</protein>
<comment type="caution">
    <text evidence="5">The sequence shown here is derived from an EMBL/GenBank/DDBJ whole genome shotgun (WGS) entry which is preliminary data.</text>
</comment>
<keyword evidence="6" id="KW-1185">Reference proteome</keyword>
<organism evidence="5 6">
    <name type="scientific">Paracoccus aestuariivivens</name>
    <dbReference type="NCBI Taxonomy" id="1820333"/>
    <lineage>
        <taxon>Bacteria</taxon>
        <taxon>Pseudomonadati</taxon>
        <taxon>Pseudomonadota</taxon>
        <taxon>Alphaproteobacteria</taxon>
        <taxon>Rhodobacterales</taxon>
        <taxon>Paracoccaceae</taxon>
        <taxon>Paracoccus</taxon>
    </lineage>
</organism>
<dbReference type="InterPro" id="IPR036388">
    <property type="entry name" value="WH-like_DNA-bd_sf"/>
</dbReference>
<dbReference type="EMBL" id="WMIE01000017">
    <property type="protein sequence ID" value="MTH79613.1"/>
    <property type="molecule type" value="Genomic_DNA"/>
</dbReference>
<evidence type="ECO:0000313" key="6">
    <source>
        <dbReference type="Proteomes" id="UP000478183"/>
    </source>
</evidence>
<name>A0A6L6JBN3_9RHOB</name>
<evidence type="ECO:0000259" key="4">
    <source>
        <dbReference type="PROSITE" id="PS50995"/>
    </source>
</evidence>
<dbReference type="AlphaFoldDB" id="A0A6L6JBN3"/>
<dbReference type="GO" id="GO:0003677">
    <property type="term" value="F:DNA binding"/>
    <property type="evidence" value="ECO:0007669"/>
    <property type="project" value="UniProtKB-KW"/>
</dbReference>
<dbReference type="PANTHER" id="PTHR35790">
    <property type="entry name" value="HTH-TYPE TRANSCRIPTIONAL REGULATOR PCHR"/>
    <property type="match status" value="1"/>
</dbReference>
<dbReference type="InterPro" id="IPR036390">
    <property type="entry name" value="WH_DNA-bd_sf"/>
</dbReference>
<evidence type="ECO:0000256" key="3">
    <source>
        <dbReference type="ARBA" id="ARBA00023163"/>
    </source>
</evidence>
<dbReference type="InterPro" id="IPR000835">
    <property type="entry name" value="HTH_MarR-typ"/>
</dbReference>
<sequence>MAKPAQRSEKAERISSPVTLRDGTTILDIDHYAPFLLNAVSNAWLRLTSARYRDEFGLGIVEWRVLSMLNIEPGISANRICDVVRLDKSAVSKSLSILDDSGYLRFESNPTDPRKRRWWLSERGLETHERILGIALDYEAKLVDEVPAQDLDTFLRVMRQMLHNLDEKI</sequence>
<dbReference type="Proteomes" id="UP000478183">
    <property type="component" value="Unassembled WGS sequence"/>
</dbReference>
<dbReference type="Pfam" id="PF12802">
    <property type="entry name" value="MarR_2"/>
    <property type="match status" value="1"/>
</dbReference>
<reference evidence="5 6" key="1">
    <citation type="submission" date="2019-11" db="EMBL/GenBank/DDBJ databases">
        <authorList>
            <person name="Dong K."/>
        </authorList>
    </citation>
    <scope>NUCLEOTIDE SEQUENCE [LARGE SCALE GENOMIC DNA]</scope>
    <source>
        <strain evidence="5 6">NBRC 111993</strain>
    </source>
</reference>
<dbReference type="SMART" id="SM00347">
    <property type="entry name" value="HTH_MARR"/>
    <property type="match status" value="1"/>
</dbReference>
<accession>A0A6L6JBN3</accession>
<evidence type="ECO:0000256" key="1">
    <source>
        <dbReference type="ARBA" id="ARBA00023015"/>
    </source>
</evidence>
<feature type="domain" description="HTH marR-type" evidence="4">
    <location>
        <begin position="33"/>
        <end position="163"/>
    </location>
</feature>
<keyword evidence="3" id="KW-0804">Transcription</keyword>
<dbReference type="RefSeq" id="WP_155096966.1">
    <property type="nucleotide sequence ID" value="NZ_WMIE01000017.1"/>
</dbReference>
<proteinExistence type="predicted"/>
<evidence type="ECO:0000313" key="5">
    <source>
        <dbReference type="EMBL" id="MTH79613.1"/>
    </source>
</evidence>